<evidence type="ECO:0000313" key="4">
    <source>
        <dbReference type="Proteomes" id="UP000049979"/>
    </source>
</evidence>
<dbReference type="Gene3D" id="3.10.129.10">
    <property type="entry name" value="Hotdog Thioesterase"/>
    <property type="match status" value="1"/>
</dbReference>
<sequence>MEKEILKFDTMGIQKCQRNRYPLLFIDRVEEAVPMERAHAIKNFSYNEWFFPAHFDDEPNVPGFVQVEALAQTFLMTFLCVEEYQGMKTAFVNIDKTKFKRKIVPGDRLDIYATLDSFNRGVAKGHVESFVDGEAACSAKLVVAIPDVLNRYKPR</sequence>
<dbReference type="InterPro" id="IPR013114">
    <property type="entry name" value="FabA_FabZ"/>
</dbReference>
<organism evidence="3 4">
    <name type="scientific">Roseburia faecis</name>
    <dbReference type="NCBI Taxonomy" id="301302"/>
    <lineage>
        <taxon>Bacteria</taxon>
        <taxon>Bacillati</taxon>
        <taxon>Bacillota</taxon>
        <taxon>Clostridia</taxon>
        <taxon>Lachnospirales</taxon>
        <taxon>Lachnospiraceae</taxon>
        <taxon>Roseburia</taxon>
    </lineage>
</organism>
<dbReference type="CDD" id="cd01288">
    <property type="entry name" value="FabZ"/>
    <property type="match status" value="1"/>
</dbReference>
<proteinExistence type="inferred from homology"/>
<dbReference type="RefSeq" id="WP_206541811.1">
    <property type="nucleotide sequence ID" value="NZ_CP173697.1"/>
</dbReference>
<gene>
    <name evidence="3" type="ORF">M72_27111</name>
</gene>
<evidence type="ECO:0008006" key="5">
    <source>
        <dbReference type="Google" id="ProtNLM"/>
    </source>
</evidence>
<keyword evidence="4" id="KW-1185">Reference proteome</keyword>
<accession>A0A0M6WJ16</accession>
<dbReference type="PANTHER" id="PTHR30272:SF1">
    <property type="entry name" value="3-HYDROXYACYL-[ACYL-CARRIER-PROTEIN] DEHYDRATASE"/>
    <property type="match status" value="1"/>
</dbReference>
<keyword evidence="2" id="KW-0456">Lyase</keyword>
<evidence type="ECO:0000256" key="1">
    <source>
        <dbReference type="ARBA" id="ARBA00009174"/>
    </source>
</evidence>
<reference evidence="4" key="1">
    <citation type="submission" date="2015-05" db="EMBL/GenBank/DDBJ databases">
        <authorList>
            <consortium name="Pathogen Informatics"/>
        </authorList>
    </citation>
    <scope>NUCLEOTIDE SEQUENCE [LARGE SCALE GENOMIC DNA]</scope>
    <source>
        <strain evidence="4">M72</strain>
    </source>
</reference>
<dbReference type="SUPFAM" id="SSF54637">
    <property type="entry name" value="Thioesterase/thiol ester dehydrase-isomerase"/>
    <property type="match status" value="1"/>
</dbReference>
<evidence type="ECO:0000256" key="2">
    <source>
        <dbReference type="ARBA" id="ARBA00023239"/>
    </source>
</evidence>
<dbReference type="Proteomes" id="UP000049979">
    <property type="component" value="Unassembled WGS sequence"/>
</dbReference>
<dbReference type="NCBIfam" id="NF000582">
    <property type="entry name" value="PRK00006.1"/>
    <property type="match status" value="1"/>
</dbReference>
<comment type="similarity">
    <text evidence="1">Belongs to the thioester dehydratase family. FabZ subfamily.</text>
</comment>
<dbReference type="PANTHER" id="PTHR30272">
    <property type="entry name" value="3-HYDROXYACYL-[ACYL-CARRIER-PROTEIN] DEHYDRATASE"/>
    <property type="match status" value="1"/>
</dbReference>
<name>A0A0M6WJ16_9FIRM</name>
<dbReference type="Pfam" id="PF07977">
    <property type="entry name" value="FabA"/>
    <property type="match status" value="1"/>
</dbReference>
<protein>
    <recommendedName>
        <fullName evidence="5">(3R)-hydroxymyristoyl-[acyl-carrier-protein] dehydratase</fullName>
    </recommendedName>
</protein>
<dbReference type="EMBL" id="CVRR01000014">
    <property type="protein sequence ID" value="CRL36796.1"/>
    <property type="molecule type" value="Genomic_DNA"/>
</dbReference>
<dbReference type="AlphaFoldDB" id="A0A0M6WJ16"/>
<evidence type="ECO:0000313" key="3">
    <source>
        <dbReference type="EMBL" id="CRL36796.1"/>
    </source>
</evidence>
<dbReference type="GO" id="GO:0016829">
    <property type="term" value="F:lyase activity"/>
    <property type="evidence" value="ECO:0007669"/>
    <property type="project" value="UniProtKB-KW"/>
</dbReference>
<dbReference type="InterPro" id="IPR029069">
    <property type="entry name" value="HotDog_dom_sf"/>
</dbReference>